<feature type="signal peptide" evidence="1">
    <location>
        <begin position="1"/>
        <end position="31"/>
    </location>
</feature>
<gene>
    <name evidence="3" type="ORF">GCM10011354_22130</name>
</gene>
<dbReference type="Proteomes" id="UP000650511">
    <property type="component" value="Unassembled WGS sequence"/>
</dbReference>
<protein>
    <recommendedName>
        <fullName evidence="2">DUF6351 domain-containing protein</fullName>
    </recommendedName>
</protein>
<dbReference type="Pfam" id="PF19878">
    <property type="entry name" value="DUF6351"/>
    <property type="match status" value="1"/>
</dbReference>
<dbReference type="EMBL" id="BMHA01000007">
    <property type="protein sequence ID" value="GGI07045.1"/>
    <property type="molecule type" value="Genomic_DNA"/>
</dbReference>
<reference evidence="3" key="1">
    <citation type="journal article" date="2014" name="Int. J. Syst. Evol. Microbiol.">
        <title>Complete genome sequence of Corynebacterium casei LMG S-19264T (=DSM 44701T), isolated from a smear-ripened cheese.</title>
        <authorList>
            <consortium name="US DOE Joint Genome Institute (JGI-PGF)"/>
            <person name="Walter F."/>
            <person name="Albersmeier A."/>
            <person name="Kalinowski J."/>
            <person name="Ruckert C."/>
        </authorList>
    </citation>
    <scope>NUCLEOTIDE SEQUENCE</scope>
    <source>
        <strain evidence="3">CGMCC 1.14988</strain>
    </source>
</reference>
<evidence type="ECO:0000259" key="2">
    <source>
        <dbReference type="Pfam" id="PF19878"/>
    </source>
</evidence>
<reference evidence="3" key="2">
    <citation type="submission" date="2020-09" db="EMBL/GenBank/DDBJ databases">
        <authorList>
            <person name="Sun Q."/>
            <person name="Zhou Y."/>
        </authorList>
    </citation>
    <scope>NUCLEOTIDE SEQUENCE</scope>
    <source>
        <strain evidence="3">CGMCC 1.14988</strain>
    </source>
</reference>
<evidence type="ECO:0000313" key="4">
    <source>
        <dbReference type="Proteomes" id="UP000650511"/>
    </source>
</evidence>
<keyword evidence="4" id="KW-1185">Reference proteome</keyword>
<keyword evidence="1" id="KW-0732">Signal</keyword>
<comment type="caution">
    <text evidence="3">The sequence shown here is derived from an EMBL/GenBank/DDBJ whole genome shotgun (WGS) entry which is preliminary data.</text>
</comment>
<sequence>MQCRTRRWRRGATILAVAGLFAATLPVAASASPERGPDGNGPPGQDRAFTVEALSTRADMVTGGDVLVGIDVPRNVPQHQVRVLAAGRDVSDAFTPDPSDPRRLVGLVEGLRPGTNTIRVSGTGNGQGRPTAALEVVNHPSSGPVFSGPHQTPFSCTTEQAGLGTPTDPATCAVPAQVVWYYRTTGGSFQPLADPQDRPSDLATTTTRDGRTVDYVVRVESGVINRSIYRFAVLAEGGEVGAGWNGGLVYNFGGGCGTGFHQGSLSLGTVLSDAELSRGLAVASGSLNVHGTACNAVLSAETAMMVKEHVTEELRTVPRWTMGTGGSGGAIQQHLIANDYPGILDGLVPQLTFQDSQLSEPADCRLLRRAFAGSGLSPAQQNAVTGYHTATSCLLWDLAFADVLVAPTGCSSNVPVAERYHPVTNPDGVRCTTFDSMINVWGADPETGFARRVFDNVGVQYGLGALQAGTIGVEQFLAVNERVGGFDQDGNVVGERSVADRDALEIAYATGQMALGGALSDVPILDVRPYTDPADFHTYSHTFTVRERLEDAFGHADNQVMWRAPSGSVGNAAMQGRWLDTMADWLDAIAADASGRPLAEVVVDRRPDDAVDSCWTREGERILEVAEYGVFGQCETLMPPAATPRIVAGSSVASDVIACTLRPVDLEEYGVEFTPTQHERLHSLFPDGVCDWEAPSVGQVPFAGTWPRY</sequence>
<proteinExistence type="predicted"/>
<name>A0A8J3A8W5_9ACTN</name>
<dbReference type="InterPro" id="IPR045556">
    <property type="entry name" value="DUF6351"/>
</dbReference>
<dbReference type="OrthoDB" id="3078806at2"/>
<feature type="chain" id="PRO_5035204520" description="DUF6351 domain-containing protein" evidence="1">
    <location>
        <begin position="32"/>
        <end position="709"/>
    </location>
</feature>
<feature type="domain" description="DUF6351" evidence="2">
    <location>
        <begin position="51"/>
        <end position="700"/>
    </location>
</feature>
<evidence type="ECO:0000256" key="1">
    <source>
        <dbReference type="SAM" id="SignalP"/>
    </source>
</evidence>
<dbReference type="AlphaFoldDB" id="A0A8J3A8W5"/>
<organism evidence="3 4">
    <name type="scientific">Egicoccus halophilus</name>
    <dbReference type="NCBI Taxonomy" id="1670830"/>
    <lineage>
        <taxon>Bacteria</taxon>
        <taxon>Bacillati</taxon>
        <taxon>Actinomycetota</taxon>
        <taxon>Nitriliruptoria</taxon>
        <taxon>Egicoccales</taxon>
        <taxon>Egicoccaceae</taxon>
        <taxon>Egicoccus</taxon>
    </lineage>
</organism>
<evidence type="ECO:0000313" key="3">
    <source>
        <dbReference type="EMBL" id="GGI07045.1"/>
    </source>
</evidence>
<accession>A0A8J3A8W5</accession>
<dbReference type="RefSeq" id="WP_130649192.1">
    <property type="nucleotide sequence ID" value="NZ_BMHA01000007.1"/>
</dbReference>